<dbReference type="GO" id="GO:0004175">
    <property type="term" value="F:endopeptidase activity"/>
    <property type="evidence" value="ECO:0007669"/>
    <property type="project" value="UniProtKB-ARBA"/>
</dbReference>
<dbReference type="Proteomes" id="UP000216533">
    <property type="component" value="Unassembled WGS sequence"/>
</dbReference>
<evidence type="ECO:0000259" key="3">
    <source>
        <dbReference type="Pfam" id="PF02517"/>
    </source>
</evidence>
<keyword evidence="2" id="KW-0472">Membrane</keyword>
<organism evidence="4 5">
    <name type="scientific">Parenemella sanctibonifatiensis</name>
    <dbReference type="NCBI Taxonomy" id="2016505"/>
    <lineage>
        <taxon>Bacteria</taxon>
        <taxon>Bacillati</taxon>
        <taxon>Actinomycetota</taxon>
        <taxon>Actinomycetes</taxon>
        <taxon>Propionibacteriales</taxon>
        <taxon>Propionibacteriaceae</taxon>
        <taxon>Parenemella</taxon>
    </lineage>
</organism>
<comment type="caution">
    <text evidence="4">The sequence shown here is derived from an EMBL/GenBank/DDBJ whole genome shotgun (WGS) entry which is preliminary data.</text>
</comment>
<proteinExistence type="predicted"/>
<dbReference type="PANTHER" id="PTHR39430">
    <property type="entry name" value="MEMBRANE-ASSOCIATED PROTEASE-RELATED"/>
    <property type="match status" value="1"/>
</dbReference>
<keyword evidence="2" id="KW-0812">Transmembrane</keyword>
<feature type="transmembrane region" description="Helical" evidence="2">
    <location>
        <begin position="238"/>
        <end position="255"/>
    </location>
</feature>
<dbReference type="AlphaFoldDB" id="A0A255EG24"/>
<dbReference type="PANTHER" id="PTHR39430:SF1">
    <property type="entry name" value="PROTEASE"/>
    <property type="match status" value="1"/>
</dbReference>
<sequence>MNPTPNPTMPDQTPDETPDQTPVGERAADATVAGQPASNERAAGPTSPGPETNPSPENSPASEIHPSRESTRDSWLRRIGIGLTATVAMLVAAFGSLPMLLIPGLPVPNSGVTPATAATMTIAGILNSLVALGLVWLLTKLWRRDSVAGAGFRFPARGLAYGLLATVIGIAVTMAGRMLAVPLGVGEQVTPDPGQVMPALVPLIIWTLSRALLLQGFPEELLLRGFLMRQLSLGGLRPVPTIAVSSVFFMVPHLLSSGGQVTVADHLAYLLPPLGFAVLGGALACLWRSLWPAVGIHTGFHLASPLTELLPVVRTGAATDVVLGLFYLLVSIPVLVAVARRKDAVVEL</sequence>
<dbReference type="EMBL" id="NMVI01000005">
    <property type="protein sequence ID" value="OYN90478.1"/>
    <property type="molecule type" value="Genomic_DNA"/>
</dbReference>
<feature type="transmembrane region" description="Helical" evidence="2">
    <location>
        <begin position="321"/>
        <end position="339"/>
    </location>
</feature>
<evidence type="ECO:0000313" key="4">
    <source>
        <dbReference type="EMBL" id="OYN90478.1"/>
    </source>
</evidence>
<dbReference type="Pfam" id="PF02517">
    <property type="entry name" value="Rce1-like"/>
    <property type="match status" value="1"/>
</dbReference>
<name>A0A255EG24_9ACTN</name>
<evidence type="ECO:0000256" key="2">
    <source>
        <dbReference type="SAM" id="Phobius"/>
    </source>
</evidence>
<feature type="region of interest" description="Disordered" evidence="1">
    <location>
        <begin position="1"/>
        <end position="71"/>
    </location>
</feature>
<gene>
    <name evidence="4" type="ORF">CGZ92_01200</name>
</gene>
<feature type="transmembrane region" description="Helical" evidence="2">
    <location>
        <begin position="159"/>
        <end position="179"/>
    </location>
</feature>
<feature type="transmembrane region" description="Helical" evidence="2">
    <location>
        <begin position="267"/>
        <end position="287"/>
    </location>
</feature>
<evidence type="ECO:0000313" key="5">
    <source>
        <dbReference type="Proteomes" id="UP000216533"/>
    </source>
</evidence>
<feature type="domain" description="CAAX prenyl protease 2/Lysostaphin resistance protein A-like" evidence="3">
    <location>
        <begin position="204"/>
        <end position="301"/>
    </location>
</feature>
<keyword evidence="2" id="KW-1133">Transmembrane helix</keyword>
<reference evidence="4 5" key="1">
    <citation type="submission" date="2017-07" db="EMBL/GenBank/DDBJ databases">
        <title>Draft whole genome sequences of clinical Proprionibacteriaceae strains.</title>
        <authorList>
            <person name="Bernier A.-M."/>
            <person name="Bernard K."/>
            <person name="Domingo M.-C."/>
        </authorList>
    </citation>
    <scope>NUCLEOTIDE SEQUENCE [LARGE SCALE GENOMIC DNA]</scope>
    <source>
        <strain evidence="4 5">NML 160184</strain>
    </source>
</reference>
<feature type="transmembrane region" description="Helical" evidence="2">
    <location>
        <begin position="75"/>
        <end position="97"/>
    </location>
</feature>
<evidence type="ECO:0000256" key="1">
    <source>
        <dbReference type="SAM" id="MobiDB-lite"/>
    </source>
</evidence>
<feature type="transmembrane region" description="Helical" evidence="2">
    <location>
        <begin position="117"/>
        <end position="138"/>
    </location>
</feature>
<dbReference type="GO" id="GO:0080120">
    <property type="term" value="P:CAAX-box protein maturation"/>
    <property type="evidence" value="ECO:0007669"/>
    <property type="project" value="UniProtKB-ARBA"/>
</dbReference>
<dbReference type="InterPro" id="IPR003675">
    <property type="entry name" value="Rce1/LyrA-like_dom"/>
</dbReference>
<protein>
    <recommendedName>
        <fullName evidence="3">CAAX prenyl protease 2/Lysostaphin resistance protein A-like domain-containing protein</fullName>
    </recommendedName>
</protein>
<dbReference type="RefSeq" id="WP_094449571.1">
    <property type="nucleotide sequence ID" value="NZ_NMVI01000005.1"/>
</dbReference>
<accession>A0A255EG24</accession>